<dbReference type="Pfam" id="PF01709">
    <property type="entry name" value="Transcrip_reg"/>
    <property type="match status" value="1"/>
</dbReference>
<comment type="caution">
    <text evidence="3">The sequence shown here is derived from an EMBL/GenBank/DDBJ whole genome shotgun (WGS) entry which is preliminary data.</text>
</comment>
<proteinExistence type="predicted"/>
<dbReference type="Proteomes" id="UP000450917">
    <property type="component" value="Unassembled WGS sequence"/>
</dbReference>
<evidence type="ECO:0000259" key="2">
    <source>
        <dbReference type="Pfam" id="PF01709"/>
    </source>
</evidence>
<dbReference type="InterPro" id="IPR029072">
    <property type="entry name" value="YebC-like"/>
</dbReference>
<dbReference type="EMBL" id="WNZX01000009">
    <property type="protein sequence ID" value="MUG71438.1"/>
    <property type="molecule type" value="Genomic_DNA"/>
</dbReference>
<keyword evidence="1" id="KW-0238">DNA-binding</keyword>
<dbReference type="RefSeq" id="WP_155614752.1">
    <property type="nucleotide sequence ID" value="NZ_JBDLZV010000001.1"/>
</dbReference>
<name>A0A7X2ZC14_9BACL</name>
<dbReference type="SUPFAM" id="SSF75625">
    <property type="entry name" value="YebC-like"/>
    <property type="match status" value="1"/>
</dbReference>
<gene>
    <name evidence="3" type="ORF">GNP93_12240</name>
</gene>
<dbReference type="GO" id="GO:0005829">
    <property type="term" value="C:cytosol"/>
    <property type="evidence" value="ECO:0007669"/>
    <property type="project" value="TreeGrafter"/>
</dbReference>
<evidence type="ECO:0000313" key="4">
    <source>
        <dbReference type="Proteomes" id="UP000450917"/>
    </source>
</evidence>
<keyword evidence="4" id="KW-1185">Reference proteome</keyword>
<evidence type="ECO:0000313" key="3">
    <source>
        <dbReference type="EMBL" id="MUG71438.1"/>
    </source>
</evidence>
<protein>
    <recommendedName>
        <fullName evidence="2">TACO1/YebC-like second and third domain-containing protein</fullName>
    </recommendedName>
</protein>
<dbReference type="AlphaFoldDB" id="A0A7X2ZC14"/>
<dbReference type="InterPro" id="IPR048300">
    <property type="entry name" value="TACO1_YebC-like_2nd/3rd_dom"/>
</dbReference>
<accession>A0A7X2ZC14</accession>
<reference evidence="3 4" key="1">
    <citation type="submission" date="2019-11" db="EMBL/GenBank/DDBJ databases">
        <title>Draft genome sequences of five Paenibacillus species of dairy origin.</title>
        <authorList>
            <person name="Olajide A.M."/>
            <person name="Chen S."/>
            <person name="Lapointe G."/>
        </authorList>
    </citation>
    <scope>NUCLEOTIDE SEQUENCE [LARGE SCALE GENOMIC DNA]</scope>
    <source>
        <strain evidence="3 4">2CS3</strain>
    </source>
</reference>
<dbReference type="PANTHER" id="PTHR12532">
    <property type="entry name" value="TRANSLATIONAL ACTIVATOR OF CYTOCHROME C OXIDASE 1"/>
    <property type="match status" value="1"/>
</dbReference>
<dbReference type="Gene3D" id="3.30.70.980">
    <property type="match status" value="1"/>
</dbReference>
<dbReference type="InterPro" id="IPR002876">
    <property type="entry name" value="Transcrip_reg_TACO1-like"/>
</dbReference>
<dbReference type="InterPro" id="IPR026564">
    <property type="entry name" value="Transcrip_reg_TACO1-like_dom3"/>
</dbReference>
<dbReference type="PANTHER" id="PTHR12532:SF6">
    <property type="entry name" value="TRANSCRIPTIONAL REGULATORY PROTEIN YEBC-RELATED"/>
    <property type="match status" value="1"/>
</dbReference>
<sequence>MPKFTHPHEFEKVKTALEAQGLQFAEASVSWIPQNTIKVEGENAEKLLKMMDSFDDLDDVQDVYSNYEMDEEEMAKIG</sequence>
<organism evidence="3 4">
    <name type="scientific">Paenibacillus validus</name>
    <dbReference type="NCBI Taxonomy" id="44253"/>
    <lineage>
        <taxon>Bacteria</taxon>
        <taxon>Bacillati</taxon>
        <taxon>Bacillota</taxon>
        <taxon>Bacilli</taxon>
        <taxon>Bacillales</taxon>
        <taxon>Paenibacillaceae</taxon>
        <taxon>Paenibacillus</taxon>
    </lineage>
</organism>
<dbReference type="GO" id="GO:0003677">
    <property type="term" value="F:DNA binding"/>
    <property type="evidence" value="ECO:0007669"/>
    <property type="project" value="UniProtKB-KW"/>
</dbReference>
<feature type="domain" description="TACO1/YebC-like second and third" evidence="2">
    <location>
        <begin position="4"/>
        <end position="67"/>
    </location>
</feature>
<evidence type="ECO:0000256" key="1">
    <source>
        <dbReference type="ARBA" id="ARBA00023125"/>
    </source>
</evidence>